<dbReference type="InterPro" id="IPR000008">
    <property type="entry name" value="C2_dom"/>
</dbReference>
<dbReference type="Proteomes" id="UP000681720">
    <property type="component" value="Unassembled WGS sequence"/>
</dbReference>
<evidence type="ECO:0000313" key="5">
    <source>
        <dbReference type="Proteomes" id="UP000681720"/>
    </source>
</evidence>
<sequence length="465" mass="54054">MTQWLKANVKQRFIRMLIDSNDYGYQKNVISKQPSNKSSDPFPFVLILAIVASVVFALFVTGFIVTRFLINTNRRRKDSNSSNYSIISRYWRRQFASVSFDSINPSASANIDPALTHHDTNEMSRILKSSFSWPEATLLHQQKQQHDKEEFSSALSSSSLSNSSTMQHIYEQASLVFGLRWDETTGSLFVRVISAQNLFVHRHHRSPTLIDSYVRIELISTKNDTAQEPYQSMRTHIVKKDTHPVYDELFEFSNIRQINNSNQLSFLFTLLTYDTFTRDEILGEVIFSIILPDGIIHNALESNEIIFTQDITPRHRQLSSQQLGQMLISLCYQPIDSTITLIVLKASNLPRIGATRLINPYFKIYMFYKGQRIIKKRSTIQRSTQCPVYNECFTFHIPDNDLKNTHFDIIVLDYDHHMKHEPIGTFSIGNNTNETNQHWDDACHRQIAKQIAQWYQLKPFNTFNY</sequence>
<gene>
    <name evidence="4" type="ORF">BYL167_LOCUS16507</name>
    <name evidence="3" type="ORF">GIL414_LOCUS12748</name>
</gene>
<dbReference type="GO" id="GO:0006906">
    <property type="term" value="P:vesicle fusion"/>
    <property type="evidence" value="ECO:0007669"/>
    <property type="project" value="TreeGrafter"/>
</dbReference>
<dbReference type="GO" id="GO:0048791">
    <property type="term" value="P:calcium ion-regulated exocytosis of neurotransmitter"/>
    <property type="evidence" value="ECO:0007669"/>
    <property type="project" value="TreeGrafter"/>
</dbReference>
<evidence type="ECO:0000259" key="2">
    <source>
        <dbReference type="PROSITE" id="PS50004"/>
    </source>
</evidence>
<name>A0A8S2NUM6_9BILA</name>
<evidence type="ECO:0000256" key="1">
    <source>
        <dbReference type="SAM" id="Phobius"/>
    </source>
</evidence>
<dbReference type="GO" id="GO:0001786">
    <property type="term" value="F:phosphatidylserine binding"/>
    <property type="evidence" value="ECO:0007669"/>
    <property type="project" value="TreeGrafter"/>
</dbReference>
<dbReference type="Gene3D" id="2.60.40.150">
    <property type="entry name" value="C2 domain"/>
    <property type="match status" value="2"/>
</dbReference>
<keyword evidence="1" id="KW-0472">Membrane</keyword>
<feature type="transmembrane region" description="Helical" evidence="1">
    <location>
        <begin position="44"/>
        <end position="70"/>
    </location>
</feature>
<keyword evidence="1" id="KW-1133">Transmembrane helix</keyword>
<dbReference type="InterPro" id="IPR035892">
    <property type="entry name" value="C2_domain_sf"/>
</dbReference>
<comment type="caution">
    <text evidence="3">The sequence shown here is derived from an EMBL/GenBank/DDBJ whole genome shotgun (WGS) entry which is preliminary data.</text>
</comment>
<dbReference type="GO" id="GO:0098793">
    <property type="term" value="C:presynapse"/>
    <property type="evidence" value="ECO:0007669"/>
    <property type="project" value="GOC"/>
</dbReference>
<dbReference type="EMBL" id="CAJOBJ010005028">
    <property type="protein sequence ID" value="CAF4018947.1"/>
    <property type="molecule type" value="Genomic_DNA"/>
</dbReference>
<dbReference type="GO" id="GO:0005509">
    <property type="term" value="F:calcium ion binding"/>
    <property type="evidence" value="ECO:0007669"/>
    <property type="project" value="TreeGrafter"/>
</dbReference>
<dbReference type="SMART" id="SM00239">
    <property type="entry name" value="C2"/>
    <property type="match status" value="2"/>
</dbReference>
<evidence type="ECO:0000313" key="3">
    <source>
        <dbReference type="EMBL" id="CAF4018947.1"/>
    </source>
</evidence>
<dbReference type="EMBL" id="CAJOBH010006327">
    <property type="protein sequence ID" value="CAF4052652.1"/>
    <property type="molecule type" value="Genomic_DNA"/>
</dbReference>
<dbReference type="GO" id="GO:0000149">
    <property type="term" value="F:SNARE binding"/>
    <property type="evidence" value="ECO:0007669"/>
    <property type="project" value="TreeGrafter"/>
</dbReference>
<feature type="domain" description="C2" evidence="2">
    <location>
        <begin position="322"/>
        <end position="455"/>
    </location>
</feature>
<dbReference type="Proteomes" id="UP000681967">
    <property type="component" value="Unassembled WGS sequence"/>
</dbReference>
<reference evidence="3" key="1">
    <citation type="submission" date="2021-02" db="EMBL/GenBank/DDBJ databases">
        <authorList>
            <person name="Nowell W R."/>
        </authorList>
    </citation>
    <scope>NUCLEOTIDE SEQUENCE</scope>
</reference>
<dbReference type="SUPFAM" id="SSF49562">
    <property type="entry name" value="C2 domain (Calcium/lipid-binding domain, CaLB)"/>
    <property type="match status" value="2"/>
</dbReference>
<organism evidence="3 5">
    <name type="scientific">Rotaria magnacalcarata</name>
    <dbReference type="NCBI Taxonomy" id="392030"/>
    <lineage>
        <taxon>Eukaryota</taxon>
        <taxon>Metazoa</taxon>
        <taxon>Spiralia</taxon>
        <taxon>Gnathifera</taxon>
        <taxon>Rotifera</taxon>
        <taxon>Eurotatoria</taxon>
        <taxon>Bdelloidea</taxon>
        <taxon>Philodinida</taxon>
        <taxon>Philodinidae</taxon>
        <taxon>Rotaria</taxon>
    </lineage>
</organism>
<dbReference type="GO" id="GO:0030424">
    <property type="term" value="C:axon"/>
    <property type="evidence" value="ECO:0007669"/>
    <property type="project" value="TreeGrafter"/>
</dbReference>
<accession>A0A8S2NUM6</accession>
<dbReference type="GO" id="GO:0005886">
    <property type="term" value="C:plasma membrane"/>
    <property type="evidence" value="ECO:0007669"/>
    <property type="project" value="TreeGrafter"/>
</dbReference>
<keyword evidence="1" id="KW-0812">Transmembrane</keyword>
<dbReference type="Pfam" id="PF00168">
    <property type="entry name" value="C2"/>
    <property type="match status" value="2"/>
</dbReference>
<dbReference type="GO" id="GO:0070382">
    <property type="term" value="C:exocytic vesicle"/>
    <property type="evidence" value="ECO:0007669"/>
    <property type="project" value="TreeGrafter"/>
</dbReference>
<dbReference type="AlphaFoldDB" id="A0A8S2NUM6"/>
<proteinExistence type="predicted"/>
<feature type="domain" description="C2" evidence="2">
    <location>
        <begin position="171"/>
        <end position="307"/>
    </location>
</feature>
<protein>
    <recommendedName>
        <fullName evidence="2">C2 domain-containing protein</fullName>
    </recommendedName>
</protein>
<dbReference type="PANTHER" id="PTHR10024:SF369">
    <property type="entry name" value="FI18813P1"/>
    <property type="match status" value="1"/>
</dbReference>
<dbReference type="GO" id="GO:0030276">
    <property type="term" value="F:clathrin binding"/>
    <property type="evidence" value="ECO:0007669"/>
    <property type="project" value="TreeGrafter"/>
</dbReference>
<evidence type="ECO:0000313" key="4">
    <source>
        <dbReference type="EMBL" id="CAF4052652.1"/>
    </source>
</evidence>
<dbReference type="PROSITE" id="PS50004">
    <property type="entry name" value="C2"/>
    <property type="match status" value="2"/>
</dbReference>
<dbReference type="GO" id="GO:0005544">
    <property type="term" value="F:calcium-dependent phospholipid binding"/>
    <property type="evidence" value="ECO:0007669"/>
    <property type="project" value="TreeGrafter"/>
</dbReference>
<dbReference type="PANTHER" id="PTHR10024">
    <property type="entry name" value="SYNAPTOTAGMIN"/>
    <property type="match status" value="1"/>
</dbReference>